<dbReference type="InterPro" id="IPR003439">
    <property type="entry name" value="ABC_transporter-like_ATP-bd"/>
</dbReference>
<reference evidence="6" key="1">
    <citation type="submission" date="2020-10" db="EMBL/GenBank/DDBJ databases">
        <authorList>
            <person name="Castelo-Branco R."/>
            <person name="Eusebio N."/>
            <person name="Adriana R."/>
            <person name="Vieira A."/>
            <person name="Brugerolle De Fraissinette N."/>
            <person name="Rezende De Castro R."/>
            <person name="Schneider M.P."/>
            <person name="Vasconcelos V."/>
            <person name="Leao P.N."/>
        </authorList>
    </citation>
    <scope>NUCLEOTIDE SEQUENCE</scope>
    <source>
        <strain evidence="6">LEGE 11479</strain>
    </source>
</reference>
<dbReference type="Pfam" id="PF08352">
    <property type="entry name" value="oligo_HPY"/>
    <property type="match status" value="2"/>
</dbReference>
<evidence type="ECO:0000259" key="5">
    <source>
        <dbReference type="PROSITE" id="PS50893"/>
    </source>
</evidence>
<dbReference type="CDD" id="cd03257">
    <property type="entry name" value="ABC_NikE_OppD_transporters"/>
    <property type="match status" value="2"/>
</dbReference>
<sequence>MSATILDVRNLKVEFDTANANIKAVDGISFQVQRGRTLGIVGESGSGKSVTSLAVMGLVPNPPGRITKGEILFSEKSDDTPVNLCQVSQKQMQAYRGGQISMIFQEPMSSLNPVYTCGFQLIEAIQQHQTITKAEAEKQAIASLQEVKLLPSDEELAAMVAAEHSDRNAIARAVQQRKQAILKRYPHQLSGGQLQRVMIAMAIACNPALLIADEPTTALDVTVQSRILDLLRDLRDRRSMSMIFITHDLGTIAEIADDVAVMYRGKIVEYGPVDQIFAKPDHPYTKGLLACRPRPEQRLRKLPTVADYMQVQDEPDGDVKIFARHFDADEATELNTEVSAAETSRRLEQLSGEAPLVTVQNLKVGYPVKGVFGQTTRTFMAVDDVSFDVYRGETFGLVGESGCGKTTLGRALLRLVEPMAGNIFFEGRNIRQLPKGEMRKLRREMQVIFQDPFSSLDPRMSIGKAIAEPLKIHRVIRSRRNLKERVAYLLERVDIDPGCVNRFPHEFSGGQRQRICIARALALNPKFIICDESVSALDVSVQAQVLNLLKELQAEFGLTYVFISHDLGVVKFMSDRIMVMNQGKLEELGPADAIYNNPQQAYTKQLIEAIPAGTLERIQELQTARGAIAS</sequence>
<proteinExistence type="inferred from homology"/>
<dbReference type="PANTHER" id="PTHR43776:SF7">
    <property type="entry name" value="D,D-DIPEPTIDE TRANSPORT ATP-BINDING PROTEIN DDPF-RELATED"/>
    <property type="match status" value="1"/>
</dbReference>
<keyword evidence="3" id="KW-0547">Nucleotide-binding</keyword>
<comment type="similarity">
    <text evidence="1">Belongs to the ABC transporter superfamily.</text>
</comment>
<dbReference type="AlphaFoldDB" id="A0A928X2G6"/>
<keyword evidence="4 6" id="KW-0067">ATP-binding</keyword>
<dbReference type="RefSeq" id="WP_193992394.1">
    <property type="nucleotide sequence ID" value="NZ_JADEXP010000048.1"/>
</dbReference>
<protein>
    <submittedName>
        <fullName evidence="6">ABC transporter ATP-binding protein</fullName>
    </submittedName>
</protein>
<dbReference type="NCBIfam" id="NF007739">
    <property type="entry name" value="PRK10419.1"/>
    <property type="match status" value="3"/>
</dbReference>
<dbReference type="FunFam" id="3.40.50.300:FF:000016">
    <property type="entry name" value="Oligopeptide ABC transporter ATP-binding component"/>
    <property type="match status" value="1"/>
</dbReference>
<dbReference type="Pfam" id="PF00005">
    <property type="entry name" value="ABC_tran"/>
    <property type="match status" value="2"/>
</dbReference>
<evidence type="ECO:0000256" key="1">
    <source>
        <dbReference type="ARBA" id="ARBA00005417"/>
    </source>
</evidence>
<dbReference type="PROSITE" id="PS50893">
    <property type="entry name" value="ABC_TRANSPORTER_2"/>
    <property type="match status" value="2"/>
</dbReference>
<dbReference type="InterPro" id="IPR017871">
    <property type="entry name" value="ABC_transporter-like_CS"/>
</dbReference>
<dbReference type="GO" id="GO:0055085">
    <property type="term" value="P:transmembrane transport"/>
    <property type="evidence" value="ECO:0007669"/>
    <property type="project" value="UniProtKB-ARBA"/>
</dbReference>
<dbReference type="InterPro" id="IPR003593">
    <property type="entry name" value="AAA+_ATPase"/>
</dbReference>
<accession>A0A928X2G6</accession>
<dbReference type="GO" id="GO:0015833">
    <property type="term" value="P:peptide transport"/>
    <property type="evidence" value="ECO:0007669"/>
    <property type="project" value="InterPro"/>
</dbReference>
<dbReference type="InterPro" id="IPR013563">
    <property type="entry name" value="Oligopep_ABC_C"/>
</dbReference>
<comment type="caution">
    <text evidence="6">The sequence shown here is derived from an EMBL/GenBank/DDBJ whole genome shotgun (WGS) entry which is preliminary data.</text>
</comment>
<evidence type="ECO:0000313" key="6">
    <source>
        <dbReference type="EMBL" id="MBE9066561.1"/>
    </source>
</evidence>
<dbReference type="PROSITE" id="PS00211">
    <property type="entry name" value="ABC_TRANSPORTER_1"/>
    <property type="match status" value="2"/>
</dbReference>
<evidence type="ECO:0000313" key="7">
    <source>
        <dbReference type="Proteomes" id="UP000615026"/>
    </source>
</evidence>
<dbReference type="InterPro" id="IPR050319">
    <property type="entry name" value="ABC_transp_ATP-bind"/>
</dbReference>
<feature type="domain" description="ABC transporter" evidence="5">
    <location>
        <begin position="357"/>
        <end position="607"/>
    </location>
</feature>
<dbReference type="NCBIfam" id="NF008453">
    <property type="entry name" value="PRK11308.1"/>
    <property type="match status" value="3"/>
</dbReference>
<evidence type="ECO:0000256" key="4">
    <source>
        <dbReference type="ARBA" id="ARBA00022840"/>
    </source>
</evidence>
<gene>
    <name evidence="6" type="ORF">IQ260_07840</name>
</gene>
<organism evidence="6 7">
    <name type="scientific">Leptolyngbya cf. ectocarpi LEGE 11479</name>
    <dbReference type="NCBI Taxonomy" id="1828722"/>
    <lineage>
        <taxon>Bacteria</taxon>
        <taxon>Bacillati</taxon>
        <taxon>Cyanobacteriota</taxon>
        <taxon>Cyanophyceae</taxon>
        <taxon>Leptolyngbyales</taxon>
        <taxon>Leptolyngbyaceae</taxon>
        <taxon>Leptolyngbya group</taxon>
        <taxon>Leptolyngbya</taxon>
    </lineage>
</organism>
<dbReference type="Proteomes" id="UP000615026">
    <property type="component" value="Unassembled WGS sequence"/>
</dbReference>
<dbReference type="InterPro" id="IPR027417">
    <property type="entry name" value="P-loop_NTPase"/>
</dbReference>
<dbReference type="SMART" id="SM00382">
    <property type="entry name" value="AAA"/>
    <property type="match status" value="2"/>
</dbReference>
<name>A0A928X2G6_LEPEC</name>
<dbReference type="EMBL" id="JADEXP010000048">
    <property type="protein sequence ID" value="MBE9066561.1"/>
    <property type="molecule type" value="Genomic_DNA"/>
</dbReference>
<feature type="domain" description="ABC transporter" evidence="5">
    <location>
        <begin position="8"/>
        <end position="289"/>
    </location>
</feature>
<dbReference type="GO" id="GO:0005524">
    <property type="term" value="F:ATP binding"/>
    <property type="evidence" value="ECO:0007669"/>
    <property type="project" value="UniProtKB-KW"/>
</dbReference>
<dbReference type="Gene3D" id="3.40.50.300">
    <property type="entry name" value="P-loop containing nucleotide triphosphate hydrolases"/>
    <property type="match status" value="2"/>
</dbReference>
<dbReference type="GO" id="GO:0016887">
    <property type="term" value="F:ATP hydrolysis activity"/>
    <property type="evidence" value="ECO:0007669"/>
    <property type="project" value="InterPro"/>
</dbReference>
<evidence type="ECO:0000256" key="3">
    <source>
        <dbReference type="ARBA" id="ARBA00022741"/>
    </source>
</evidence>
<evidence type="ECO:0000256" key="2">
    <source>
        <dbReference type="ARBA" id="ARBA00022448"/>
    </source>
</evidence>
<dbReference type="SUPFAM" id="SSF52540">
    <property type="entry name" value="P-loop containing nucleoside triphosphate hydrolases"/>
    <property type="match status" value="2"/>
</dbReference>
<dbReference type="PANTHER" id="PTHR43776">
    <property type="entry name" value="TRANSPORT ATP-BINDING PROTEIN"/>
    <property type="match status" value="1"/>
</dbReference>
<keyword evidence="2" id="KW-0813">Transport</keyword>
<keyword evidence="7" id="KW-1185">Reference proteome</keyword>